<dbReference type="Proteomes" id="UP001500683">
    <property type="component" value="Unassembled WGS sequence"/>
</dbReference>
<evidence type="ECO:0000313" key="3">
    <source>
        <dbReference type="Proteomes" id="UP001500683"/>
    </source>
</evidence>
<comment type="caution">
    <text evidence="2">The sequence shown here is derived from an EMBL/GenBank/DDBJ whole genome shotgun (WGS) entry which is preliminary data.</text>
</comment>
<dbReference type="EMBL" id="BAAAZG010000025">
    <property type="protein sequence ID" value="GAA4078843.1"/>
    <property type="molecule type" value="Genomic_DNA"/>
</dbReference>
<feature type="region of interest" description="Disordered" evidence="1">
    <location>
        <begin position="18"/>
        <end position="56"/>
    </location>
</feature>
<gene>
    <name evidence="2" type="ORF">GCM10022214_41360</name>
</gene>
<proteinExistence type="predicted"/>
<evidence type="ECO:0000256" key="1">
    <source>
        <dbReference type="SAM" id="MobiDB-lite"/>
    </source>
</evidence>
<reference evidence="3" key="1">
    <citation type="journal article" date="2019" name="Int. J. Syst. Evol. Microbiol.">
        <title>The Global Catalogue of Microorganisms (GCM) 10K type strain sequencing project: providing services to taxonomists for standard genome sequencing and annotation.</title>
        <authorList>
            <consortium name="The Broad Institute Genomics Platform"/>
            <consortium name="The Broad Institute Genome Sequencing Center for Infectious Disease"/>
            <person name="Wu L."/>
            <person name="Ma J."/>
        </authorList>
    </citation>
    <scope>NUCLEOTIDE SEQUENCE [LARGE SCALE GENOMIC DNA]</scope>
    <source>
        <strain evidence="3">JCM 16702</strain>
    </source>
</reference>
<accession>A0ABP7W2X8</accession>
<organism evidence="2 3">
    <name type="scientific">Actinomadura miaoliensis</name>
    <dbReference type="NCBI Taxonomy" id="430685"/>
    <lineage>
        <taxon>Bacteria</taxon>
        <taxon>Bacillati</taxon>
        <taxon>Actinomycetota</taxon>
        <taxon>Actinomycetes</taxon>
        <taxon>Streptosporangiales</taxon>
        <taxon>Thermomonosporaceae</taxon>
        <taxon>Actinomadura</taxon>
    </lineage>
</organism>
<sequence>MWDGAGFGGRADDEVSRVLGVSSAEGHSARPQCRCRSPNRTPLARRPLRARRKDQDPDRDVLLTWAFGVERVTGIEPALSAWEVSSLISGTSGAADLALRANRPADDRSRP</sequence>
<name>A0ABP7W2X8_9ACTN</name>
<protein>
    <submittedName>
        <fullName evidence="2">Uncharacterized protein</fullName>
    </submittedName>
</protein>
<evidence type="ECO:0000313" key="2">
    <source>
        <dbReference type="EMBL" id="GAA4078843.1"/>
    </source>
</evidence>
<keyword evidence="3" id="KW-1185">Reference proteome</keyword>